<dbReference type="Proteomes" id="UP000178379">
    <property type="component" value="Unassembled WGS sequence"/>
</dbReference>
<accession>A0A1F6T081</accession>
<organism evidence="3 4">
    <name type="scientific">Candidatus Muproteobacteria bacterium RBG_16_62_13</name>
    <dbReference type="NCBI Taxonomy" id="1817756"/>
    <lineage>
        <taxon>Bacteria</taxon>
        <taxon>Pseudomonadati</taxon>
        <taxon>Pseudomonadota</taxon>
        <taxon>Candidatus Muproteobacteria</taxon>
    </lineage>
</organism>
<evidence type="ECO:0000313" key="4">
    <source>
        <dbReference type="Proteomes" id="UP000178379"/>
    </source>
</evidence>
<proteinExistence type="predicted"/>
<dbReference type="EMBL" id="MFSQ01000118">
    <property type="protein sequence ID" value="OGI38543.1"/>
    <property type="molecule type" value="Genomic_DNA"/>
</dbReference>
<feature type="region of interest" description="Disordered" evidence="1">
    <location>
        <begin position="32"/>
        <end position="83"/>
    </location>
</feature>
<comment type="caution">
    <text evidence="3">The sequence shown here is derived from an EMBL/GenBank/DDBJ whole genome shotgun (WGS) entry which is preliminary data.</text>
</comment>
<feature type="compositionally biased region" description="Pro residues" evidence="1">
    <location>
        <begin position="44"/>
        <end position="61"/>
    </location>
</feature>
<reference evidence="3 4" key="1">
    <citation type="journal article" date="2016" name="Nat. Commun.">
        <title>Thousands of microbial genomes shed light on interconnected biogeochemical processes in an aquifer system.</title>
        <authorList>
            <person name="Anantharaman K."/>
            <person name="Brown C.T."/>
            <person name="Hug L.A."/>
            <person name="Sharon I."/>
            <person name="Castelle C.J."/>
            <person name="Probst A.J."/>
            <person name="Thomas B.C."/>
            <person name="Singh A."/>
            <person name="Wilkins M.J."/>
            <person name="Karaoz U."/>
            <person name="Brodie E.L."/>
            <person name="Williams K.H."/>
            <person name="Hubbard S.S."/>
            <person name="Banfield J.F."/>
        </authorList>
    </citation>
    <scope>NUCLEOTIDE SEQUENCE [LARGE SCALE GENOMIC DNA]</scope>
</reference>
<gene>
    <name evidence="3" type="ORF">A2140_09665</name>
</gene>
<evidence type="ECO:0000313" key="3">
    <source>
        <dbReference type="EMBL" id="OGI38543.1"/>
    </source>
</evidence>
<keyword evidence="2" id="KW-0732">Signal</keyword>
<protein>
    <recommendedName>
        <fullName evidence="5">CARDB domain-containing protein</fullName>
    </recommendedName>
</protein>
<evidence type="ECO:0008006" key="5">
    <source>
        <dbReference type="Google" id="ProtNLM"/>
    </source>
</evidence>
<feature type="signal peptide" evidence="2">
    <location>
        <begin position="1"/>
        <end position="21"/>
    </location>
</feature>
<dbReference type="AlphaFoldDB" id="A0A1F6T081"/>
<feature type="chain" id="PRO_5009526494" description="CARDB domain-containing protein" evidence="2">
    <location>
        <begin position="22"/>
        <end position="343"/>
    </location>
</feature>
<evidence type="ECO:0000256" key="2">
    <source>
        <dbReference type="SAM" id="SignalP"/>
    </source>
</evidence>
<sequence>MRSATLFTTLALLSSASILWAAEVPRLPQNIGGMSKQSGAPAVPAKPPAAPTPAKPPPIAPPADELRLTGLSPPSGNLTGLAHGSTYAPGNHVEASFEYALRTAARGVNGTIRVFTSGVPGNPDHTGVAGAATVVQGTGRARVPFSVLCDRATPTIAITNLRIVLQEQGAGGRPVRTLVERQQPVSFQFQCGAATATAPAGVPGGFINPGAASSVPGITHKPQGPKLALILTQPMTDVITVRNQGDARAAASRLNLTCRRERFGADGPGCPTSVFPQRSTVYPDVWAVGQIDIPSLAPGANHSVRLPSWPDHWSAGRYHFGAIVFSSDPETRNATADSVLDVR</sequence>
<name>A0A1F6T081_9PROT</name>
<evidence type="ECO:0000256" key="1">
    <source>
        <dbReference type="SAM" id="MobiDB-lite"/>
    </source>
</evidence>